<feature type="non-terminal residue" evidence="2">
    <location>
        <position position="1"/>
    </location>
</feature>
<sequence>NKRAASPHDRSQSLEYLIRGELVRACPALPKSDESSMIFQNRNSSNRLSPTTQQRIQSNPQQLQQQQPSKRMRTSPKDESMSNNEEPLASISQAHDPSASARDPFAL</sequence>
<reference evidence="2" key="1">
    <citation type="submission" date="2021-02" db="EMBL/GenBank/DDBJ databases">
        <authorList>
            <person name="Nowell W R."/>
        </authorList>
    </citation>
    <scope>NUCLEOTIDE SEQUENCE</scope>
</reference>
<protein>
    <submittedName>
        <fullName evidence="2">Uncharacterized protein</fullName>
    </submittedName>
</protein>
<dbReference type="AlphaFoldDB" id="A0A8S3GL61"/>
<feature type="compositionally biased region" description="Polar residues" evidence="1">
    <location>
        <begin position="81"/>
        <end position="95"/>
    </location>
</feature>
<feature type="non-terminal residue" evidence="2">
    <location>
        <position position="107"/>
    </location>
</feature>
<comment type="caution">
    <text evidence="2">The sequence shown here is derived from an EMBL/GenBank/DDBJ whole genome shotgun (WGS) entry which is preliminary data.</text>
</comment>
<name>A0A8S3GL61_9BILA</name>
<gene>
    <name evidence="2" type="ORF">BYL167_LOCUS76086</name>
</gene>
<evidence type="ECO:0000256" key="1">
    <source>
        <dbReference type="SAM" id="MobiDB-lite"/>
    </source>
</evidence>
<organism evidence="2 3">
    <name type="scientific">Rotaria magnacalcarata</name>
    <dbReference type="NCBI Taxonomy" id="392030"/>
    <lineage>
        <taxon>Eukaryota</taxon>
        <taxon>Metazoa</taxon>
        <taxon>Spiralia</taxon>
        <taxon>Gnathifera</taxon>
        <taxon>Rotifera</taxon>
        <taxon>Eurotatoria</taxon>
        <taxon>Bdelloidea</taxon>
        <taxon>Philodinida</taxon>
        <taxon>Philodinidae</taxon>
        <taxon>Rotaria</taxon>
    </lineage>
</organism>
<proteinExistence type="predicted"/>
<dbReference type="Proteomes" id="UP000681967">
    <property type="component" value="Unassembled WGS sequence"/>
</dbReference>
<feature type="compositionally biased region" description="Low complexity" evidence="1">
    <location>
        <begin position="53"/>
        <end position="67"/>
    </location>
</feature>
<evidence type="ECO:0000313" key="2">
    <source>
        <dbReference type="EMBL" id="CAF5166534.1"/>
    </source>
</evidence>
<feature type="compositionally biased region" description="Polar residues" evidence="1">
    <location>
        <begin position="35"/>
        <end position="52"/>
    </location>
</feature>
<evidence type="ECO:0000313" key="3">
    <source>
        <dbReference type="Proteomes" id="UP000681967"/>
    </source>
</evidence>
<dbReference type="EMBL" id="CAJOBH010273671">
    <property type="protein sequence ID" value="CAF5166534.1"/>
    <property type="molecule type" value="Genomic_DNA"/>
</dbReference>
<accession>A0A8S3GL61</accession>
<feature type="region of interest" description="Disordered" evidence="1">
    <location>
        <begin position="30"/>
        <end position="107"/>
    </location>
</feature>